<evidence type="ECO:0000313" key="2">
    <source>
        <dbReference type="EMBL" id="QSS54963.1"/>
    </source>
</evidence>
<reference evidence="2" key="1">
    <citation type="submission" date="2021-01" db="EMBL/GenBank/DDBJ databases">
        <title>Chromosome-level genome assembly of a human fungal pathogen reveals clustering of transcriptionally co-regulated genes.</title>
        <authorList>
            <person name="Voorhies M."/>
            <person name="Cohen S."/>
            <person name="Shea T.P."/>
            <person name="Petrus S."/>
            <person name="Munoz J.F."/>
            <person name="Poplawski S."/>
            <person name="Goldman W.E."/>
            <person name="Michael T."/>
            <person name="Cuomo C.A."/>
            <person name="Sil A."/>
            <person name="Beyhan S."/>
        </authorList>
    </citation>
    <scope>NUCLEOTIDE SEQUENCE</scope>
    <source>
        <strain evidence="2">H88</strain>
    </source>
</reference>
<dbReference type="VEuPathDB" id="FungiDB:I7I53_02697"/>
<keyword evidence="1" id="KW-0472">Membrane</keyword>
<evidence type="ECO:0000256" key="1">
    <source>
        <dbReference type="SAM" id="Phobius"/>
    </source>
</evidence>
<protein>
    <submittedName>
        <fullName evidence="2">Uncharacterized protein</fullName>
    </submittedName>
</protein>
<organism evidence="2 3">
    <name type="scientific">Ajellomyces capsulatus (strain H88)</name>
    <name type="common">Darling's disease fungus</name>
    <name type="synonym">Histoplasma capsulatum</name>
    <dbReference type="NCBI Taxonomy" id="544711"/>
    <lineage>
        <taxon>Eukaryota</taxon>
        <taxon>Fungi</taxon>
        <taxon>Dikarya</taxon>
        <taxon>Ascomycota</taxon>
        <taxon>Pezizomycotina</taxon>
        <taxon>Eurotiomycetes</taxon>
        <taxon>Eurotiomycetidae</taxon>
        <taxon>Onygenales</taxon>
        <taxon>Ajellomycetaceae</taxon>
        <taxon>Histoplasma</taxon>
    </lineage>
</organism>
<gene>
    <name evidence="2" type="ORF">I7I53_02697</name>
</gene>
<dbReference type="AlphaFoldDB" id="A0A8A1LQU5"/>
<sequence>MSIPTSDRYMMIDMMIDLISYRYMFPGDIILSHPPLFSPPFFCFITGCSNSFFFVFNFLLSSKLYFCHCSY</sequence>
<evidence type="ECO:0000313" key="3">
    <source>
        <dbReference type="Proteomes" id="UP000663419"/>
    </source>
</evidence>
<feature type="transmembrane region" description="Helical" evidence="1">
    <location>
        <begin position="37"/>
        <end position="60"/>
    </location>
</feature>
<accession>A0A8A1LQU5</accession>
<proteinExistence type="predicted"/>
<dbReference type="EMBL" id="CP069105">
    <property type="protein sequence ID" value="QSS54963.1"/>
    <property type="molecule type" value="Genomic_DNA"/>
</dbReference>
<keyword evidence="1" id="KW-0812">Transmembrane</keyword>
<keyword evidence="1" id="KW-1133">Transmembrane helix</keyword>
<name>A0A8A1LQU5_AJEC8</name>
<dbReference type="Proteomes" id="UP000663419">
    <property type="component" value="Chromosome 4"/>
</dbReference>